<evidence type="ECO:0000256" key="2">
    <source>
        <dbReference type="ARBA" id="ARBA00012418"/>
    </source>
</evidence>
<dbReference type="InterPro" id="IPR036603">
    <property type="entry name" value="RBP11-like"/>
</dbReference>
<dbReference type="EMBL" id="KT007044">
    <property type="protein sequence ID" value="AKQ04545.1"/>
    <property type="molecule type" value="Genomic_DNA"/>
</dbReference>
<proteinExistence type="inferred from homology"/>
<dbReference type="GO" id="GO:0003677">
    <property type="term" value="F:DNA binding"/>
    <property type="evidence" value="ECO:0007669"/>
    <property type="project" value="UniProtKB-UniRule"/>
</dbReference>
<dbReference type="InterPro" id="IPR011263">
    <property type="entry name" value="DNA-dir_RNA_pol_RpoA/D/Rpb3"/>
</dbReference>
<dbReference type="EC" id="2.7.7.6" evidence="2 11"/>
<dbReference type="SUPFAM" id="SSF55257">
    <property type="entry name" value="RBP11-like subunits of RNA polymerase"/>
    <property type="match status" value="1"/>
</dbReference>
<comment type="subunit">
    <text evidence="11">Homodimer. The RNAP catalytic core consists of 2 alpha, 1 beta, 1 beta' and 1 omega subunit. When a sigma factor is associated with the core the holoenzyme is formed, which can initiate transcription.</text>
</comment>
<dbReference type="Gene3D" id="3.30.1360.10">
    <property type="entry name" value="RNA polymerase, RBP11-like subunit"/>
    <property type="match status" value="1"/>
</dbReference>
<dbReference type="FunFam" id="2.170.120.12:FF:000001">
    <property type="entry name" value="DNA-directed RNA polymerase subunit alpha"/>
    <property type="match status" value="1"/>
</dbReference>
<dbReference type="Pfam" id="PF03118">
    <property type="entry name" value="RNA_pol_A_CTD"/>
    <property type="match status" value="1"/>
</dbReference>
<dbReference type="GO" id="GO:0046983">
    <property type="term" value="F:protein dimerization activity"/>
    <property type="evidence" value="ECO:0007669"/>
    <property type="project" value="InterPro"/>
</dbReference>
<keyword evidence="7 11" id="KW-0804">Transcription</keyword>
<dbReference type="GO" id="GO:0005737">
    <property type="term" value="C:cytoplasm"/>
    <property type="evidence" value="ECO:0007669"/>
    <property type="project" value="UniProtKB-ARBA"/>
</dbReference>
<accession>A0A0H4TCE1</accession>
<dbReference type="NCBIfam" id="NF003519">
    <property type="entry name" value="PRK05182.2-5"/>
    <property type="match status" value="1"/>
</dbReference>
<protein>
    <recommendedName>
        <fullName evidence="3 11">DNA-directed RNA polymerase subunit alpha</fullName>
        <shortName evidence="11">RNAP subunit alpha</shortName>
        <ecNumber evidence="2 11">2.7.7.6</ecNumber>
    </recommendedName>
    <alternativeName>
        <fullName evidence="9 11">RNA polymerase subunit alpha</fullName>
    </alternativeName>
    <alternativeName>
        <fullName evidence="8 11">Transcriptase subunit alpha</fullName>
    </alternativeName>
</protein>
<dbReference type="GO" id="GO:0003899">
    <property type="term" value="F:DNA-directed RNA polymerase activity"/>
    <property type="evidence" value="ECO:0007669"/>
    <property type="project" value="UniProtKB-UniRule"/>
</dbReference>
<feature type="region of interest" description="Alpha C-terminal domain (alpha-CTD)" evidence="11">
    <location>
        <begin position="247"/>
        <end position="327"/>
    </location>
</feature>
<sequence length="327" mass="36172">MTTTVTNSMVLPKIEGENISRNYGKFIISPLESGYGITLGNALRRVLLASLEGAAVSSLRVADVHHEFSEIPGVKEDMTQVILQVKQLRLILHEGDSARLRLEVQGEGVVTAADVICPSEVEIVNPDLYLFTVDNDKARLEIELTAQRGRGYSPSEERGRLPLGEVPVDAIYSPTKRVNFDVQRARVGQNTNYDRLVLEVWTDGTLRPEAALKESAQILMSHLRLVAGVTEESLAAAPQPEEMPKVSSEVYETPIEQLDLSVRVFNSLKRTGITTVGEVIDMLSKGDEAMLAIRNFGDKSLDELRDKLREKGYLKDQEAKAEPEKSS</sequence>
<evidence type="ECO:0000256" key="7">
    <source>
        <dbReference type="ARBA" id="ARBA00023163"/>
    </source>
</evidence>
<evidence type="ECO:0000256" key="4">
    <source>
        <dbReference type="ARBA" id="ARBA00022478"/>
    </source>
</evidence>
<comment type="catalytic activity">
    <reaction evidence="10 11">
        <text>RNA(n) + a ribonucleoside 5'-triphosphate = RNA(n+1) + diphosphate</text>
        <dbReference type="Rhea" id="RHEA:21248"/>
        <dbReference type="Rhea" id="RHEA-COMP:14527"/>
        <dbReference type="Rhea" id="RHEA-COMP:17342"/>
        <dbReference type="ChEBI" id="CHEBI:33019"/>
        <dbReference type="ChEBI" id="CHEBI:61557"/>
        <dbReference type="ChEBI" id="CHEBI:140395"/>
        <dbReference type="EC" id="2.7.7.6"/>
    </reaction>
</comment>
<dbReference type="GO" id="GO:0006351">
    <property type="term" value="P:DNA-templated transcription"/>
    <property type="evidence" value="ECO:0007669"/>
    <property type="project" value="UniProtKB-UniRule"/>
</dbReference>
<dbReference type="InterPro" id="IPR011262">
    <property type="entry name" value="DNA-dir_RNA_pol_insert"/>
</dbReference>
<dbReference type="NCBIfam" id="NF003513">
    <property type="entry name" value="PRK05182.1-2"/>
    <property type="match status" value="1"/>
</dbReference>
<dbReference type="AlphaFoldDB" id="A0A0H4TCE1"/>
<evidence type="ECO:0000256" key="6">
    <source>
        <dbReference type="ARBA" id="ARBA00022695"/>
    </source>
</evidence>
<dbReference type="InterPro" id="IPR036643">
    <property type="entry name" value="RNApol_insert_sf"/>
</dbReference>
<feature type="region of interest" description="Alpha N-terminal domain (alpha-NTD)" evidence="11">
    <location>
        <begin position="1"/>
        <end position="231"/>
    </location>
</feature>
<dbReference type="Gene3D" id="1.10.150.20">
    <property type="entry name" value="5' to 3' exonuclease, C-terminal subdomain"/>
    <property type="match status" value="1"/>
</dbReference>
<evidence type="ECO:0000256" key="3">
    <source>
        <dbReference type="ARBA" id="ARBA00015972"/>
    </source>
</evidence>
<dbReference type="SUPFAM" id="SSF47789">
    <property type="entry name" value="C-terminal domain of RNA polymerase alpha subunit"/>
    <property type="match status" value="1"/>
</dbReference>
<reference evidence="13" key="1">
    <citation type="journal article" date="2015" name="ISME J.">
        <title>Aquifer environment selects for microbial species cohorts in sediment and groundwater.</title>
        <authorList>
            <person name="Hug L.A."/>
            <person name="Thomas B.C."/>
            <person name="Brown C.T."/>
            <person name="Frischkorn K.R."/>
            <person name="Williams K.H."/>
            <person name="Tringe S.G."/>
            <person name="Banfield J.F."/>
        </authorList>
    </citation>
    <scope>NUCLEOTIDE SEQUENCE</scope>
</reference>
<evidence type="ECO:0000256" key="5">
    <source>
        <dbReference type="ARBA" id="ARBA00022679"/>
    </source>
</evidence>
<evidence type="ECO:0000313" key="13">
    <source>
        <dbReference type="EMBL" id="AKQ04545.1"/>
    </source>
</evidence>
<dbReference type="InterPro" id="IPR011260">
    <property type="entry name" value="RNAP_asu_C"/>
</dbReference>
<comment type="domain">
    <text evidence="11">The N-terminal domain is essential for RNAP assembly and basal transcription, whereas the C-terminal domain is involved in interaction with transcriptional regulators and with upstream promoter elements.</text>
</comment>
<comment type="similarity">
    <text evidence="1 11">Belongs to the RNA polymerase alpha chain family.</text>
</comment>
<dbReference type="NCBIfam" id="TIGR02027">
    <property type="entry name" value="rpoA"/>
    <property type="match status" value="1"/>
</dbReference>
<evidence type="ECO:0000256" key="11">
    <source>
        <dbReference type="HAMAP-Rule" id="MF_00059"/>
    </source>
</evidence>
<keyword evidence="4 11" id="KW-0240">DNA-directed RNA polymerase</keyword>
<dbReference type="HAMAP" id="MF_00059">
    <property type="entry name" value="RNApol_bact_RpoA"/>
    <property type="match status" value="1"/>
</dbReference>
<dbReference type="Gene3D" id="2.170.120.12">
    <property type="entry name" value="DNA-directed RNA polymerase, insert domain"/>
    <property type="match status" value="1"/>
</dbReference>
<dbReference type="GO" id="GO:0000428">
    <property type="term" value="C:DNA-directed RNA polymerase complex"/>
    <property type="evidence" value="ECO:0007669"/>
    <property type="project" value="UniProtKB-KW"/>
</dbReference>
<comment type="function">
    <text evidence="11">DNA-dependent RNA polymerase catalyzes the transcription of DNA into RNA using the four ribonucleoside triphosphates as substrates.</text>
</comment>
<dbReference type="SUPFAM" id="SSF56553">
    <property type="entry name" value="Insert subdomain of RNA polymerase alpha subunit"/>
    <property type="match status" value="1"/>
</dbReference>
<dbReference type="Pfam" id="PF01000">
    <property type="entry name" value="RNA_pol_A_bac"/>
    <property type="match status" value="1"/>
</dbReference>
<dbReference type="CDD" id="cd06928">
    <property type="entry name" value="RNAP_alpha_NTD"/>
    <property type="match status" value="1"/>
</dbReference>
<evidence type="ECO:0000256" key="8">
    <source>
        <dbReference type="ARBA" id="ARBA00032524"/>
    </source>
</evidence>
<evidence type="ECO:0000259" key="12">
    <source>
        <dbReference type="SMART" id="SM00662"/>
    </source>
</evidence>
<feature type="domain" description="DNA-directed RNA polymerase RpoA/D/Rpb3-type" evidence="12">
    <location>
        <begin position="23"/>
        <end position="229"/>
    </location>
</feature>
<evidence type="ECO:0000256" key="1">
    <source>
        <dbReference type="ARBA" id="ARBA00007123"/>
    </source>
</evidence>
<evidence type="ECO:0000256" key="9">
    <source>
        <dbReference type="ARBA" id="ARBA00033070"/>
    </source>
</evidence>
<keyword evidence="5 11" id="KW-0808">Transferase</keyword>
<evidence type="ECO:0000256" key="10">
    <source>
        <dbReference type="ARBA" id="ARBA00048552"/>
    </source>
</evidence>
<name>A0A0H4TCE1_9CHLR</name>
<dbReference type="InterPro" id="IPR011773">
    <property type="entry name" value="DNA-dir_RpoA"/>
</dbReference>
<keyword evidence="6 11" id="KW-0548">Nucleotidyltransferase</keyword>
<organism evidence="13">
    <name type="scientific">uncultured Chloroflexi bacterium Rifle_16ft_4_minimus_6153</name>
    <dbReference type="NCBI Taxonomy" id="1665079"/>
    <lineage>
        <taxon>Bacteria</taxon>
        <taxon>Bacillati</taxon>
        <taxon>Chloroflexota</taxon>
        <taxon>environmental samples</taxon>
    </lineage>
</organism>
<gene>
    <name evidence="11 13" type="primary">rpoA</name>
</gene>
<dbReference type="SMART" id="SM00662">
    <property type="entry name" value="RPOLD"/>
    <property type="match status" value="1"/>
</dbReference>